<reference evidence="7" key="3">
    <citation type="submission" date="2015-04" db="UniProtKB">
        <authorList>
            <consortium name="EnsemblPlants"/>
        </authorList>
    </citation>
    <scope>IDENTIFICATION</scope>
    <source>
        <strain evidence="7">cv. Jemalong A17</strain>
    </source>
</reference>
<keyword evidence="8" id="KW-1185">Reference proteome</keyword>
<dbReference type="EMBL" id="CM001223">
    <property type="protein sequence ID" value="AES82548.1"/>
    <property type="molecule type" value="Genomic_DNA"/>
</dbReference>
<dbReference type="PaxDb" id="3880-AES82548"/>
<dbReference type="OrthoDB" id="1931928at2759"/>
<feature type="domain" description="FAF" evidence="4">
    <location>
        <begin position="157"/>
        <end position="210"/>
    </location>
</feature>
<dbReference type="OMA" id="CHEMVVS"/>
<dbReference type="EnsemblPlants" id="AES82548">
    <property type="protein sequence ID" value="AES82548"/>
    <property type="gene ID" value="MTR_7g113950"/>
</dbReference>
<evidence type="ECO:0000313" key="8">
    <source>
        <dbReference type="Proteomes" id="UP000002051"/>
    </source>
</evidence>
<evidence type="ECO:0000313" key="9">
    <source>
        <dbReference type="Proteomes" id="UP000265566"/>
    </source>
</evidence>
<sequence length="278" mass="31887">MGMLLYYPVPILLSFSLSFVVPSVITMFKKNIHSLLNLNLNLNLNLTTTTTITQSNSVSGLALVTATADNNLPNVLESTTLNSKPSITENCPDPPSIGFVDGLMSCTESLGFESSDEWRVNDDKMDHVKVNSDENDEIWRKKMMTKKAESRGYLKRSFPPPLPSLNRNGKPSFYLRPVRKNGRLELTEVRIHRPDILHASRHDGRLTLHLIPDRDEEDEEEEQEQEHVEEEEEEEEEAQQEEENRGIPMLRRCHEMVNQQNLHGNHHMRMRMCGISIV</sequence>
<feature type="region of interest" description="Disordered" evidence="2">
    <location>
        <begin position="213"/>
        <end position="250"/>
    </location>
</feature>
<dbReference type="AlphaFoldDB" id="G7KZQ5"/>
<reference evidence="5 8" key="2">
    <citation type="journal article" date="2014" name="BMC Genomics">
        <title>An improved genome release (version Mt4.0) for the model legume Medicago truncatula.</title>
        <authorList>
            <person name="Tang H."/>
            <person name="Krishnakumar V."/>
            <person name="Bidwell S."/>
            <person name="Rosen B."/>
            <person name="Chan A."/>
            <person name="Zhou S."/>
            <person name="Gentzbittel L."/>
            <person name="Childs K.L."/>
            <person name="Yandell M."/>
            <person name="Gundlach H."/>
            <person name="Mayer K.F."/>
            <person name="Schwartz D.C."/>
            <person name="Town C.D."/>
        </authorList>
    </citation>
    <scope>GENOME REANNOTATION</scope>
    <source>
        <strain evidence="7 8">cv. Jemalong A17</strain>
    </source>
</reference>
<feature type="compositionally biased region" description="Acidic residues" evidence="2">
    <location>
        <begin position="214"/>
        <end position="241"/>
    </location>
</feature>
<dbReference type="Proteomes" id="UP000265566">
    <property type="component" value="Chromosome 7"/>
</dbReference>
<evidence type="ECO:0000259" key="4">
    <source>
        <dbReference type="Pfam" id="PF11250"/>
    </source>
</evidence>
<evidence type="ECO:0000256" key="3">
    <source>
        <dbReference type="SAM" id="Phobius"/>
    </source>
</evidence>
<dbReference type="HOGENOM" id="CLU_856328_0_0_1"/>
<feature type="transmembrane region" description="Helical" evidence="3">
    <location>
        <begin position="6"/>
        <end position="28"/>
    </location>
</feature>
<dbReference type="InterPro" id="IPR021410">
    <property type="entry name" value="FAF"/>
</dbReference>
<proteinExistence type="inferred from homology"/>
<keyword evidence="3" id="KW-0472">Membrane</keyword>
<protein>
    <submittedName>
        <fullName evidence="5">DUF3049 family protein</fullName>
    </submittedName>
    <submittedName>
        <fullName evidence="6">Putative The fantastic four family protein</fullName>
    </submittedName>
</protein>
<feature type="region of interest" description="Disordered" evidence="2">
    <location>
        <begin position="150"/>
        <end position="174"/>
    </location>
</feature>
<dbReference type="InterPro" id="IPR046431">
    <property type="entry name" value="FAF_dom"/>
</dbReference>
<keyword evidence="3" id="KW-0812">Transmembrane</keyword>
<dbReference type="PANTHER" id="PTHR33155:SF27">
    <property type="entry name" value="FANTASTIC FOUR-LIKE PROTEIN (DUF3049)"/>
    <property type="match status" value="1"/>
</dbReference>
<reference evidence="6" key="5">
    <citation type="journal article" date="2018" name="Nat. Plants">
        <title>Whole-genome landscape of Medicago truncatula symbiotic genes.</title>
        <authorList>
            <person name="Pecrix Y."/>
            <person name="Gamas P."/>
            <person name="Carrere S."/>
        </authorList>
    </citation>
    <scope>NUCLEOTIDE SEQUENCE</scope>
    <source>
        <tissue evidence="6">Leaves</tissue>
    </source>
</reference>
<dbReference type="Pfam" id="PF11250">
    <property type="entry name" value="FAF"/>
    <property type="match status" value="1"/>
</dbReference>
<evidence type="ECO:0000256" key="2">
    <source>
        <dbReference type="SAM" id="MobiDB-lite"/>
    </source>
</evidence>
<evidence type="ECO:0000313" key="6">
    <source>
        <dbReference type="EMBL" id="RHN49321.1"/>
    </source>
</evidence>
<evidence type="ECO:0000313" key="5">
    <source>
        <dbReference type="EMBL" id="AES82548.1"/>
    </source>
</evidence>
<dbReference type="eggNOG" id="ENOG502RZIF">
    <property type="taxonomic scope" value="Eukaryota"/>
</dbReference>
<reference evidence="9" key="4">
    <citation type="journal article" date="2018" name="Nat. Plants">
        <title>Whole-genome landscape of Medicago truncatula symbiotic genes.</title>
        <authorList>
            <person name="Pecrix Y."/>
            <person name="Staton S.E."/>
            <person name="Sallet E."/>
            <person name="Lelandais-Briere C."/>
            <person name="Moreau S."/>
            <person name="Carrere S."/>
            <person name="Blein T."/>
            <person name="Jardinaud M.F."/>
            <person name="Latrasse D."/>
            <person name="Zouine M."/>
            <person name="Zahm M."/>
            <person name="Kreplak J."/>
            <person name="Mayjonade B."/>
            <person name="Satge C."/>
            <person name="Perez M."/>
            <person name="Cauet S."/>
            <person name="Marande W."/>
            <person name="Chantry-Darmon C."/>
            <person name="Lopez-Roques C."/>
            <person name="Bouchez O."/>
            <person name="Berard A."/>
            <person name="Debelle F."/>
            <person name="Munos S."/>
            <person name="Bendahmane A."/>
            <person name="Berges H."/>
            <person name="Niebel A."/>
            <person name="Buitink J."/>
            <person name="Frugier F."/>
            <person name="Benhamed M."/>
            <person name="Crespi M."/>
            <person name="Gouzy J."/>
            <person name="Gamas P."/>
        </authorList>
    </citation>
    <scope>NUCLEOTIDE SEQUENCE [LARGE SCALE GENOMIC DNA]</scope>
    <source>
        <strain evidence="9">cv. Jemalong A17</strain>
    </source>
</reference>
<dbReference type="Proteomes" id="UP000002051">
    <property type="component" value="Unassembled WGS sequence"/>
</dbReference>
<dbReference type="PANTHER" id="PTHR33155">
    <property type="entry name" value="FANTASTIC FOUR-LIKE PROTEIN (DUF3049)"/>
    <property type="match status" value="1"/>
</dbReference>
<dbReference type="EMBL" id="PSQE01000007">
    <property type="protein sequence ID" value="RHN49321.1"/>
    <property type="molecule type" value="Genomic_DNA"/>
</dbReference>
<organism evidence="5 8">
    <name type="scientific">Medicago truncatula</name>
    <name type="common">Barrel medic</name>
    <name type="synonym">Medicago tribuloides</name>
    <dbReference type="NCBI Taxonomy" id="3880"/>
    <lineage>
        <taxon>Eukaryota</taxon>
        <taxon>Viridiplantae</taxon>
        <taxon>Streptophyta</taxon>
        <taxon>Embryophyta</taxon>
        <taxon>Tracheophyta</taxon>
        <taxon>Spermatophyta</taxon>
        <taxon>Magnoliopsida</taxon>
        <taxon>eudicotyledons</taxon>
        <taxon>Gunneridae</taxon>
        <taxon>Pentapetalae</taxon>
        <taxon>rosids</taxon>
        <taxon>fabids</taxon>
        <taxon>Fabales</taxon>
        <taxon>Fabaceae</taxon>
        <taxon>Papilionoideae</taxon>
        <taxon>50 kb inversion clade</taxon>
        <taxon>NPAAA clade</taxon>
        <taxon>Hologalegina</taxon>
        <taxon>IRL clade</taxon>
        <taxon>Trifolieae</taxon>
        <taxon>Medicago</taxon>
    </lineage>
</organism>
<evidence type="ECO:0000256" key="1">
    <source>
        <dbReference type="ARBA" id="ARBA00008690"/>
    </source>
</evidence>
<dbReference type="STRING" id="3880.G7KZQ5"/>
<dbReference type="KEGG" id="mtr:11435991"/>
<evidence type="ECO:0000313" key="7">
    <source>
        <dbReference type="EnsemblPlants" id="AES82548"/>
    </source>
</evidence>
<name>G7KZQ5_MEDTR</name>
<gene>
    <name evidence="7" type="primary">11435991</name>
    <name evidence="5" type="ordered locus">MTR_7g113950</name>
    <name evidence="6" type="ORF">MtrunA17_Chr7g0273251</name>
</gene>
<comment type="similarity">
    <text evidence="1">Belongs to the fantastic four family.</text>
</comment>
<dbReference type="Gramene" id="rna44138">
    <property type="protein sequence ID" value="RHN49321.1"/>
    <property type="gene ID" value="gene44138"/>
</dbReference>
<keyword evidence="3" id="KW-1133">Transmembrane helix</keyword>
<accession>G7KZQ5</accession>
<reference evidence="5 8" key="1">
    <citation type="journal article" date="2011" name="Nature">
        <title>The Medicago genome provides insight into the evolution of rhizobial symbioses.</title>
        <authorList>
            <person name="Young N.D."/>
            <person name="Debelle F."/>
            <person name="Oldroyd G.E."/>
            <person name="Geurts R."/>
            <person name="Cannon S.B."/>
            <person name="Udvardi M.K."/>
            <person name="Benedito V.A."/>
            <person name="Mayer K.F."/>
            <person name="Gouzy J."/>
            <person name="Schoof H."/>
            <person name="Van de Peer Y."/>
            <person name="Proost S."/>
            <person name="Cook D.R."/>
            <person name="Meyers B.C."/>
            <person name="Spannagl M."/>
            <person name="Cheung F."/>
            <person name="De Mita S."/>
            <person name="Krishnakumar V."/>
            <person name="Gundlach H."/>
            <person name="Zhou S."/>
            <person name="Mudge J."/>
            <person name="Bharti A.K."/>
            <person name="Murray J.D."/>
            <person name="Naoumkina M.A."/>
            <person name="Rosen B."/>
            <person name="Silverstein K.A."/>
            <person name="Tang H."/>
            <person name="Rombauts S."/>
            <person name="Zhao P.X."/>
            <person name="Zhou P."/>
            <person name="Barbe V."/>
            <person name="Bardou P."/>
            <person name="Bechner M."/>
            <person name="Bellec A."/>
            <person name="Berger A."/>
            <person name="Berges H."/>
            <person name="Bidwell S."/>
            <person name="Bisseling T."/>
            <person name="Choisne N."/>
            <person name="Couloux A."/>
            <person name="Denny R."/>
            <person name="Deshpande S."/>
            <person name="Dai X."/>
            <person name="Doyle J.J."/>
            <person name="Dudez A.M."/>
            <person name="Farmer A.D."/>
            <person name="Fouteau S."/>
            <person name="Franken C."/>
            <person name="Gibelin C."/>
            <person name="Gish J."/>
            <person name="Goldstein S."/>
            <person name="Gonzalez A.J."/>
            <person name="Green P.J."/>
            <person name="Hallab A."/>
            <person name="Hartog M."/>
            <person name="Hua A."/>
            <person name="Humphray S.J."/>
            <person name="Jeong D.H."/>
            <person name="Jing Y."/>
            <person name="Jocker A."/>
            <person name="Kenton S.M."/>
            <person name="Kim D.J."/>
            <person name="Klee K."/>
            <person name="Lai H."/>
            <person name="Lang C."/>
            <person name="Lin S."/>
            <person name="Macmil S.L."/>
            <person name="Magdelenat G."/>
            <person name="Matthews L."/>
            <person name="McCorrison J."/>
            <person name="Monaghan E.L."/>
            <person name="Mun J.H."/>
            <person name="Najar F.Z."/>
            <person name="Nicholson C."/>
            <person name="Noirot C."/>
            <person name="O'Bleness M."/>
            <person name="Paule C.R."/>
            <person name="Poulain J."/>
            <person name="Prion F."/>
            <person name="Qin B."/>
            <person name="Qu C."/>
            <person name="Retzel E.F."/>
            <person name="Riddle C."/>
            <person name="Sallet E."/>
            <person name="Samain S."/>
            <person name="Samson N."/>
            <person name="Sanders I."/>
            <person name="Saurat O."/>
            <person name="Scarpelli C."/>
            <person name="Schiex T."/>
            <person name="Segurens B."/>
            <person name="Severin A.J."/>
            <person name="Sherrier D.J."/>
            <person name="Shi R."/>
            <person name="Sims S."/>
            <person name="Singer S.R."/>
            <person name="Sinharoy S."/>
            <person name="Sterck L."/>
            <person name="Viollet A."/>
            <person name="Wang B.B."/>
            <person name="Wang K."/>
            <person name="Wang M."/>
            <person name="Wang X."/>
            <person name="Warfsmann J."/>
            <person name="Weissenbach J."/>
            <person name="White D.D."/>
            <person name="White J.D."/>
            <person name="Wiley G.B."/>
            <person name="Wincker P."/>
            <person name="Xing Y."/>
            <person name="Yang L."/>
            <person name="Yao Z."/>
            <person name="Ying F."/>
            <person name="Zhai J."/>
            <person name="Zhou L."/>
            <person name="Zuber A."/>
            <person name="Denarie J."/>
            <person name="Dixon R.A."/>
            <person name="May G.D."/>
            <person name="Schwartz D.C."/>
            <person name="Rogers J."/>
            <person name="Quetier F."/>
            <person name="Town C.D."/>
            <person name="Roe B.A."/>
        </authorList>
    </citation>
    <scope>NUCLEOTIDE SEQUENCE [LARGE SCALE GENOMIC DNA]</scope>
    <source>
        <strain evidence="5">A17</strain>
        <strain evidence="7 8">cv. Jemalong A17</strain>
    </source>
</reference>